<organism evidence="4 5">
    <name type="scientific">Calditerrivibrio nitroreducens (strain DSM 19672 / NBRC 101217 / Yu37-1)</name>
    <dbReference type="NCBI Taxonomy" id="768670"/>
    <lineage>
        <taxon>Bacteria</taxon>
        <taxon>Pseudomonadati</taxon>
        <taxon>Deferribacterota</taxon>
        <taxon>Deferribacteres</taxon>
        <taxon>Deferribacterales</taxon>
        <taxon>Calditerrivibrionaceae</taxon>
    </lineage>
</organism>
<keyword evidence="2" id="KW-1133">Transmembrane helix</keyword>
<dbReference type="Gene3D" id="3.40.50.720">
    <property type="entry name" value="NAD(P)-binding Rossmann-like Domain"/>
    <property type="match status" value="2"/>
</dbReference>
<dbReference type="HOGENOM" id="CLU_013560_5_2_0"/>
<evidence type="ECO:0000313" key="4">
    <source>
        <dbReference type="EMBL" id="ADR18039.1"/>
    </source>
</evidence>
<evidence type="ECO:0000313" key="5">
    <source>
        <dbReference type="Proteomes" id="UP000007039"/>
    </source>
</evidence>
<dbReference type="eggNOG" id="COG1086">
    <property type="taxonomic scope" value="Bacteria"/>
</dbReference>
<feature type="domain" description="Polysaccharide biosynthesis protein CapD-like" evidence="3">
    <location>
        <begin position="283"/>
        <end position="566"/>
    </location>
</feature>
<dbReference type="InterPro" id="IPR051203">
    <property type="entry name" value="Polysaccharide_Synthase-Rel"/>
</dbReference>
<dbReference type="Pfam" id="PF02719">
    <property type="entry name" value="Polysacc_synt_2"/>
    <property type="match status" value="1"/>
</dbReference>
<dbReference type="Proteomes" id="UP000007039">
    <property type="component" value="Chromosome"/>
</dbReference>
<keyword evidence="5" id="KW-1185">Reference proteome</keyword>
<feature type="transmembrane region" description="Helical" evidence="2">
    <location>
        <begin position="77"/>
        <end position="98"/>
    </location>
</feature>
<reference key="1">
    <citation type="submission" date="2010-11" db="EMBL/GenBank/DDBJ databases">
        <title>The complete genome of chromosome of Calditerrivibrio nitroreducens DSM 19672.</title>
        <authorList>
            <consortium name="US DOE Joint Genome Institute (JGI-PGF)"/>
            <person name="Lucas S."/>
            <person name="Copeland A."/>
            <person name="Lapidus A."/>
            <person name="Bruce D."/>
            <person name="Goodwin L."/>
            <person name="Pitluck S."/>
            <person name="Kyrpides N."/>
            <person name="Mavromatis K."/>
            <person name="Ivanova N."/>
            <person name="Mikhailova N."/>
            <person name="Zeytun A."/>
            <person name="Brettin T."/>
            <person name="Detter J.C."/>
            <person name="Tapia R."/>
            <person name="Han C."/>
            <person name="Land M."/>
            <person name="Hauser L."/>
            <person name="Markowitz V."/>
            <person name="Cheng J.-F."/>
            <person name="Hugenholtz P."/>
            <person name="Woyke T."/>
            <person name="Wu D."/>
            <person name="Spring S."/>
            <person name="Schroeder M."/>
            <person name="Brambilla E."/>
            <person name="Klenk H.-P."/>
            <person name="Eisen J.A."/>
        </authorList>
    </citation>
    <scope>NUCLEOTIDE SEQUENCE [LARGE SCALE GENOMIC DNA]</scope>
    <source>
        <strain>DSM 19672</strain>
    </source>
</reference>
<dbReference type="PANTHER" id="PTHR43318:SF1">
    <property type="entry name" value="POLYSACCHARIDE BIOSYNTHESIS PROTEIN EPSC-RELATED"/>
    <property type="match status" value="1"/>
</dbReference>
<evidence type="ECO:0000256" key="1">
    <source>
        <dbReference type="ARBA" id="ARBA00007430"/>
    </source>
</evidence>
<sequence precursor="true">MNVKKVVAVVLFISIAIFSIYVSYLLRFEFNIPDDFFNELVKHLPLIVFTKLLVFWYFNFFRGWWRFVSIYDALNIIRSSFISTFFIMVYLYLIYGFYKMPRSAFIIDLLLFTILIFILRVSPRLFKESYGKFLGEKVTKKRVLIVGAGSAGQMIAREIKDNDKLHAEVVGFVDDDERKIKTRILGIPVIGSTKEIPIIAKDDEIDEIVIAIPSASKEEMQRIVEKCREAAVGYKIIPGFGEILEGKLSVNRIRDVEIEDLLGRPPIKLKLAEIEQYLKDKVVLVTGAGGSIGGEIARQVSRYSPKNLIILDIAETPLFFIENYLKSSKNDLNLTTIIGDVKNIVKMEQLFKSYKPDIVIHAAAYKHVPMMELNPDEAIWNNIFGTKVIADLSCKYEVDKFILISTDKAVNPTNIMGATKRIAELYIKTFPDDLKTKFIIVRFGNVLGSNGSVIPIFKEQIKNGGPVTVTHPEVTRYFMTIPEAVQLVLQAGGIGKGGELFLLDMGEPVKILKLAEEMIRLSNFEPYKEIDIVFTGLRPGEKLYEELLLDEEGSTKTEYDKIWIAKQQPIDKDIVLNVINDLLEKSGSLNLSEIKDIMRRLIPTLK</sequence>
<dbReference type="Pfam" id="PF13727">
    <property type="entry name" value="CoA_binding_3"/>
    <property type="match status" value="1"/>
</dbReference>
<feature type="transmembrane region" description="Helical" evidence="2">
    <location>
        <begin position="46"/>
        <end position="65"/>
    </location>
</feature>
<keyword evidence="2" id="KW-0472">Membrane</keyword>
<dbReference type="KEGG" id="cni:Calni_0125"/>
<feature type="transmembrane region" description="Helical" evidence="2">
    <location>
        <begin position="7"/>
        <end position="26"/>
    </location>
</feature>
<dbReference type="InterPro" id="IPR036291">
    <property type="entry name" value="NAD(P)-bd_dom_sf"/>
</dbReference>
<reference evidence="4 5" key="2">
    <citation type="journal article" date="2011" name="Stand. Genomic Sci.">
        <title>Complete genome sequence of Calditerrivibrio nitroreducens type strain (Yu37-1).</title>
        <authorList>
            <person name="Pitluck S."/>
            <person name="Sikorski J."/>
            <person name="Zeytun A."/>
            <person name="Lapidus A."/>
            <person name="Nolan M."/>
            <person name="Lucas S."/>
            <person name="Hammon N."/>
            <person name="Deshpande S."/>
            <person name="Cheng J.F."/>
            <person name="Tapia R."/>
            <person name="Han C."/>
            <person name="Goodwin L."/>
            <person name="Liolios K."/>
            <person name="Pagani I."/>
            <person name="Ivanova N."/>
            <person name="Mavromatis K."/>
            <person name="Pati A."/>
            <person name="Chen A."/>
            <person name="Palaniappan K."/>
            <person name="Hauser L."/>
            <person name="Chang Y.J."/>
            <person name="Jeffries C.D."/>
            <person name="Detter J.C."/>
            <person name="Brambilla E."/>
            <person name="Djao O.D."/>
            <person name="Rohde M."/>
            <person name="Spring S."/>
            <person name="Goker M."/>
            <person name="Woyke T."/>
            <person name="Bristow J."/>
            <person name="Eisen J.A."/>
            <person name="Markowitz V."/>
            <person name="Hugenholtz P."/>
            <person name="Kyrpides N.C."/>
            <person name="Klenk H.P."/>
            <person name="Land M."/>
        </authorList>
    </citation>
    <scope>NUCLEOTIDE SEQUENCE [LARGE SCALE GENOMIC DNA]</scope>
    <source>
        <strain evidence="5">DSM 19672 / NBRC 101217 / Yu37-1</strain>
    </source>
</reference>
<protein>
    <submittedName>
        <fullName evidence="4">Polysaccharide biosynthesis protein CapD</fullName>
    </submittedName>
</protein>
<evidence type="ECO:0000259" key="3">
    <source>
        <dbReference type="Pfam" id="PF02719"/>
    </source>
</evidence>
<dbReference type="RefSeq" id="WP_013450256.1">
    <property type="nucleotide sequence ID" value="NC_014758.1"/>
</dbReference>
<dbReference type="OrthoDB" id="9803111at2"/>
<name>E4TIT4_CALNY</name>
<proteinExistence type="inferred from homology"/>
<comment type="similarity">
    <text evidence="1">Belongs to the polysaccharide synthase family.</text>
</comment>
<gene>
    <name evidence="4" type="ordered locus">Calni_0125</name>
</gene>
<dbReference type="EMBL" id="CP002347">
    <property type="protein sequence ID" value="ADR18039.1"/>
    <property type="molecule type" value="Genomic_DNA"/>
</dbReference>
<dbReference type="AlphaFoldDB" id="E4TIT4"/>
<dbReference type="InterPro" id="IPR003869">
    <property type="entry name" value="Polysac_CapD-like"/>
</dbReference>
<dbReference type="CDD" id="cd05237">
    <property type="entry name" value="UDP_invert_4-6DH_SDR_e"/>
    <property type="match status" value="1"/>
</dbReference>
<accession>E4TIT4</accession>
<evidence type="ECO:0000256" key="2">
    <source>
        <dbReference type="SAM" id="Phobius"/>
    </source>
</evidence>
<dbReference type="STRING" id="768670.Calni_0125"/>
<dbReference type="PANTHER" id="PTHR43318">
    <property type="entry name" value="UDP-N-ACETYLGLUCOSAMINE 4,6-DEHYDRATASE"/>
    <property type="match status" value="1"/>
</dbReference>
<keyword evidence="2" id="KW-0812">Transmembrane</keyword>
<dbReference type="SUPFAM" id="SSF51735">
    <property type="entry name" value="NAD(P)-binding Rossmann-fold domains"/>
    <property type="match status" value="2"/>
</dbReference>